<proteinExistence type="inferred from homology"/>
<keyword evidence="6 8" id="KW-1133">Transmembrane helix</keyword>
<evidence type="ECO:0000313" key="10">
    <source>
        <dbReference type="Proteomes" id="UP000707535"/>
    </source>
</evidence>
<dbReference type="Proteomes" id="UP000707535">
    <property type="component" value="Unassembled WGS sequence"/>
</dbReference>
<reference evidence="9" key="1">
    <citation type="journal article" date="2021" name="PeerJ">
        <title>Extensive microbial diversity within the chicken gut microbiome revealed by metagenomics and culture.</title>
        <authorList>
            <person name="Gilroy R."/>
            <person name="Ravi A."/>
            <person name="Getino M."/>
            <person name="Pursley I."/>
            <person name="Horton D.L."/>
            <person name="Alikhan N.F."/>
            <person name="Baker D."/>
            <person name="Gharbi K."/>
            <person name="Hall N."/>
            <person name="Watson M."/>
            <person name="Adriaenssens E.M."/>
            <person name="Foster-Nyarko E."/>
            <person name="Jarju S."/>
            <person name="Secka A."/>
            <person name="Antonio M."/>
            <person name="Oren A."/>
            <person name="Chaudhuri R.R."/>
            <person name="La Ragione R."/>
            <person name="Hildebrand F."/>
            <person name="Pallen M.J."/>
        </authorList>
    </citation>
    <scope>NUCLEOTIDE SEQUENCE</scope>
    <source>
        <strain evidence="9">CHK174-6876</strain>
    </source>
</reference>
<feature type="transmembrane region" description="Helical" evidence="8">
    <location>
        <begin position="38"/>
        <end position="57"/>
    </location>
</feature>
<feature type="transmembrane region" description="Helical" evidence="8">
    <location>
        <begin position="436"/>
        <end position="456"/>
    </location>
</feature>
<dbReference type="InterPro" id="IPR000060">
    <property type="entry name" value="BCCT_transptr"/>
</dbReference>
<evidence type="ECO:0000256" key="5">
    <source>
        <dbReference type="ARBA" id="ARBA00022692"/>
    </source>
</evidence>
<feature type="transmembrane region" description="Helical" evidence="8">
    <location>
        <begin position="393"/>
        <end position="415"/>
    </location>
</feature>
<feature type="transmembrane region" description="Helical" evidence="8">
    <location>
        <begin position="78"/>
        <end position="98"/>
    </location>
</feature>
<organism evidence="9 10">
    <name type="scientific">Ligilactobacillus acidipiscis</name>
    <dbReference type="NCBI Taxonomy" id="89059"/>
    <lineage>
        <taxon>Bacteria</taxon>
        <taxon>Bacillati</taxon>
        <taxon>Bacillota</taxon>
        <taxon>Bacilli</taxon>
        <taxon>Lactobacillales</taxon>
        <taxon>Lactobacillaceae</taxon>
        <taxon>Ligilactobacillus</taxon>
    </lineage>
</organism>
<feature type="transmembrane region" description="Helical" evidence="8">
    <location>
        <begin position="218"/>
        <end position="237"/>
    </location>
</feature>
<dbReference type="PANTHER" id="PTHR30047">
    <property type="entry name" value="HIGH-AFFINITY CHOLINE TRANSPORT PROTEIN-RELATED"/>
    <property type="match status" value="1"/>
</dbReference>
<dbReference type="EMBL" id="DYXG01000110">
    <property type="protein sequence ID" value="HJE98149.1"/>
    <property type="molecule type" value="Genomic_DNA"/>
</dbReference>
<evidence type="ECO:0000256" key="8">
    <source>
        <dbReference type="SAM" id="Phobius"/>
    </source>
</evidence>
<feature type="transmembrane region" description="Helical" evidence="8">
    <location>
        <begin position="180"/>
        <end position="198"/>
    </location>
</feature>
<dbReference type="AlphaFoldDB" id="A0A921FAQ4"/>
<dbReference type="GO" id="GO:0022857">
    <property type="term" value="F:transmembrane transporter activity"/>
    <property type="evidence" value="ECO:0007669"/>
    <property type="project" value="InterPro"/>
</dbReference>
<reference evidence="9" key="2">
    <citation type="submission" date="2021-09" db="EMBL/GenBank/DDBJ databases">
        <authorList>
            <person name="Gilroy R."/>
        </authorList>
    </citation>
    <scope>NUCLEOTIDE SEQUENCE</scope>
    <source>
        <strain evidence="9">CHK174-6876</strain>
    </source>
</reference>
<sequence>MFLPVVGLFGLTALFLMFGGHRLQKPLARILSWINIRFGWLYLLVFIINFVFLLWLACSRYGNIKLGKPNDKPVYSNFKWGSMVFATGIDASIMMLSITDPLEFIQTPPFGLKPYSDSAYVASSALSQFNWGPMAWMMFAPAAILIGYVTYRKNKPTQKLSDNFSFLQGNSNTKKISRTIIDFLVVIGIIGGLGSSIGMEVPRTSTVFSAVTALPNNIWLQLGIFSLLFVLLGLTVYKGLNGGIDRLSMAHIYLAIAFLIVILFVGPTHDLIIDFGKSLGVLVQKFIPLSVNVKPSPTQQDTIFYWGWWLTFMPLMGTFISRISRGRTIRQILFGMLAYGVTGCLMFHAVLGGYGLWLQKTGTVDLVSILNHHSQADVIVALISTLPFKKVMLIFYAISCFIFLATTISGAAYVLSSFTSTPLYGKEPSRFNRMSWVFVFLFFAFSLVLVGGFQVIQTMSVMAGLPLTLVCLLVLYSIYRSVRHDSELIFTPNELENTDRRQEYTVERKFAVRGKLILSFTNHNFSKQ</sequence>
<keyword evidence="5 8" id="KW-0812">Transmembrane</keyword>
<dbReference type="PANTHER" id="PTHR30047:SF7">
    <property type="entry name" value="HIGH-AFFINITY CHOLINE TRANSPORT PROTEIN"/>
    <property type="match status" value="1"/>
</dbReference>
<dbReference type="Pfam" id="PF02028">
    <property type="entry name" value="BCCT"/>
    <property type="match status" value="1"/>
</dbReference>
<evidence type="ECO:0000256" key="6">
    <source>
        <dbReference type="ARBA" id="ARBA00022989"/>
    </source>
</evidence>
<feature type="transmembrane region" description="Helical" evidence="8">
    <location>
        <begin position="134"/>
        <end position="151"/>
    </location>
</feature>
<feature type="transmembrane region" description="Helical" evidence="8">
    <location>
        <begin position="249"/>
        <end position="266"/>
    </location>
</feature>
<evidence type="ECO:0000256" key="2">
    <source>
        <dbReference type="ARBA" id="ARBA00005658"/>
    </source>
</evidence>
<comment type="caution">
    <text evidence="9">The sequence shown here is derived from an EMBL/GenBank/DDBJ whole genome shotgun (WGS) entry which is preliminary data.</text>
</comment>
<accession>A0A921FAQ4</accession>
<evidence type="ECO:0000313" key="9">
    <source>
        <dbReference type="EMBL" id="HJE98149.1"/>
    </source>
</evidence>
<feature type="transmembrane region" description="Helical" evidence="8">
    <location>
        <begin position="303"/>
        <end position="320"/>
    </location>
</feature>
<comment type="subcellular location">
    <subcellularLocation>
        <location evidence="1">Cell membrane</location>
        <topology evidence="1">Multi-pass membrane protein</topology>
    </subcellularLocation>
</comment>
<name>A0A921FAQ4_9LACO</name>
<keyword evidence="7 8" id="KW-0472">Membrane</keyword>
<evidence type="ECO:0000256" key="4">
    <source>
        <dbReference type="ARBA" id="ARBA00022475"/>
    </source>
</evidence>
<gene>
    <name evidence="9" type="ORF">K8V00_11080</name>
</gene>
<evidence type="ECO:0000256" key="7">
    <source>
        <dbReference type="ARBA" id="ARBA00023136"/>
    </source>
</evidence>
<feature type="transmembrane region" description="Helical" evidence="8">
    <location>
        <begin position="332"/>
        <end position="357"/>
    </location>
</feature>
<evidence type="ECO:0000256" key="3">
    <source>
        <dbReference type="ARBA" id="ARBA00022448"/>
    </source>
</evidence>
<comment type="similarity">
    <text evidence="2">Belongs to the BCCT transporter (TC 2.A.15) family.</text>
</comment>
<protein>
    <submittedName>
        <fullName evidence="9">BCCT family transporter</fullName>
    </submittedName>
</protein>
<feature type="transmembrane region" description="Helical" evidence="8">
    <location>
        <begin position="462"/>
        <end position="479"/>
    </location>
</feature>
<evidence type="ECO:0000256" key="1">
    <source>
        <dbReference type="ARBA" id="ARBA00004651"/>
    </source>
</evidence>
<keyword evidence="4" id="KW-1003">Cell membrane</keyword>
<keyword evidence="3" id="KW-0813">Transport</keyword>
<dbReference type="GO" id="GO:0005886">
    <property type="term" value="C:plasma membrane"/>
    <property type="evidence" value="ECO:0007669"/>
    <property type="project" value="UniProtKB-SubCell"/>
</dbReference>